<keyword evidence="3" id="KW-1185">Reference proteome</keyword>
<reference evidence="3" key="1">
    <citation type="submission" date="2014-03" db="EMBL/GenBank/DDBJ databases">
        <authorList>
            <person name="Aksoy S."/>
            <person name="Warren W."/>
            <person name="Wilson R.K."/>
        </authorList>
    </citation>
    <scope>NUCLEOTIDE SEQUENCE [LARGE SCALE GENOMIC DNA]</scope>
    <source>
        <strain evidence="3">IAEA</strain>
    </source>
</reference>
<evidence type="ECO:0000256" key="1">
    <source>
        <dbReference type="SAM" id="Phobius"/>
    </source>
</evidence>
<keyword evidence="1" id="KW-0812">Transmembrane</keyword>
<sequence length="64" mass="7534">MHKMDPIGEPAQNGVYKKSPLICSLLDPNAWFKPERLHPQGKSSFFIFFFFSFLNCMQWIIKIL</sequence>
<dbReference type="VEuPathDB" id="VectorBase:GPAI007258"/>
<feature type="transmembrane region" description="Helical" evidence="1">
    <location>
        <begin position="43"/>
        <end position="61"/>
    </location>
</feature>
<proteinExistence type="predicted"/>
<keyword evidence="1" id="KW-0472">Membrane</keyword>
<protein>
    <submittedName>
        <fullName evidence="2">Uncharacterized protein</fullName>
    </submittedName>
</protein>
<dbReference type="Proteomes" id="UP000092445">
    <property type="component" value="Unassembled WGS sequence"/>
</dbReference>
<reference evidence="2" key="2">
    <citation type="submission" date="2020-05" db="UniProtKB">
        <authorList>
            <consortium name="EnsemblMetazoa"/>
        </authorList>
    </citation>
    <scope>IDENTIFICATION</scope>
    <source>
        <strain evidence="2">IAEA</strain>
    </source>
</reference>
<dbReference type="AlphaFoldDB" id="A0A1A9Z8S8"/>
<evidence type="ECO:0000313" key="2">
    <source>
        <dbReference type="EnsemblMetazoa" id="GPAI007258-PA"/>
    </source>
</evidence>
<accession>A0A1A9Z8S8</accession>
<evidence type="ECO:0000313" key="3">
    <source>
        <dbReference type="Proteomes" id="UP000092445"/>
    </source>
</evidence>
<keyword evidence="1" id="KW-1133">Transmembrane helix</keyword>
<organism evidence="2 3">
    <name type="scientific">Glossina pallidipes</name>
    <name type="common">Tsetse fly</name>
    <dbReference type="NCBI Taxonomy" id="7398"/>
    <lineage>
        <taxon>Eukaryota</taxon>
        <taxon>Metazoa</taxon>
        <taxon>Ecdysozoa</taxon>
        <taxon>Arthropoda</taxon>
        <taxon>Hexapoda</taxon>
        <taxon>Insecta</taxon>
        <taxon>Pterygota</taxon>
        <taxon>Neoptera</taxon>
        <taxon>Endopterygota</taxon>
        <taxon>Diptera</taxon>
        <taxon>Brachycera</taxon>
        <taxon>Muscomorpha</taxon>
        <taxon>Hippoboscoidea</taxon>
        <taxon>Glossinidae</taxon>
        <taxon>Glossina</taxon>
    </lineage>
</organism>
<name>A0A1A9Z8S8_GLOPL</name>
<dbReference type="EnsemblMetazoa" id="GPAI007258-RA">
    <property type="protein sequence ID" value="GPAI007258-PA"/>
    <property type="gene ID" value="GPAI007258"/>
</dbReference>